<keyword evidence="5" id="KW-0963">Cytoplasm</keyword>
<dbReference type="EC" id="2.1.1.77" evidence="3"/>
<evidence type="ECO:0000256" key="9">
    <source>
        <dbReference type="ARBA" id="ARBA00030757"/>
    </source>
</evidence>
<gene>
    <name evidence="12" type="primary">pcm_1</name>
    <name evidence="12" type="ORF">GKJPGBOP_00956</name>
</gene>
<dbReference type="PANTHER" id="PTHR11579:SF0">
    <property type="entry name" value="PROTEIN-L-ISOASPARTATE(D-ASPARTATE) O-METHYLTRANSFERASE"/>
    <property type="match status" value="1"/>
</dbReference>
<dbReference type="Proteomes" id="UP000286746">
    <property type="component" value="Unassembled WGS sequence"/>
</dbReference>
<dbReference type="GO" id="GO:0005737">
    <property type="term" value="C:cytoplasm"/>
    <property type="evidence" value="ECO:0007669"/>
    <property type="project" value="UniProtKB-SubCell"/>
</dbReference>
<protein>
    <recommendedName>
        <fullName evidence="4">Protein-L-isoaspartate O-methyltransferase</fullName>
        <ecNumber evidence="3">2.1.1.77</ecNumber>
    </recommendedName>
    <alternativeName>
        <fullName evidence="11">L-isoaspartyl protein carboxyl methyltransferase</fullName>
    </alternativeName>
    <alternativeName>
        <fullName evidence="9">Protein L-isoaspartyl methyltransferase</fullName>
    </alternativeName>
    <alternativeName>
        <fullName evidence="10">Protein-beta-aspartate methyltransferase</fullName>
    </alternativeName>
</protein>
<evidence type="ECO:0000256" key="2">
    <source>
        <dbReference type="ARBA" id="ARBA00005369"/>
    </source>
</evidence>
<dbReference type="AlphaFoldDB" id="A0A401VW59"/>
<accession>A0A401VW59</accession>
<evidence type="ECO:0000256" key="1">
    <source>
        <dbReference type="ARBA" id="ARBA00004496"/>
    </source>
</evidence>
<reference evidence="12 13" key="1">
    <citation type="submission" date="2018-11" db="EMBL/GenBank/DDBJ databases">
        <title>Whole genome sequence of Streptomyces paromomycinus NBRC 15454(T).</title>
        <authorList>
            <person name="Komaki H."/>
            <person name="Tamura T."/>
        </authorList>
    </citation>
    <scope>NUCLEOTIDE SEQUENCE [LARGE SCALE GENOMIC DNA]</scope>
    <source>
        <strain evidence="12 13">NBRC 15454</strain>
    </source>
</reference>
<keyword evidence="6 12" id="KW-0489">Methyltransferase</keyword>
<comment type="similarity">
    <text evidence="2">Belongs to the methyltransferase superfamily. L-isoaspartyl/D-aspartyl protein methyltransferase family.</text>
</comment>
<evidence type="ECO:0000256" key="8">
    <source>
        <dbReference type="ARBA" id="ARBA00022691"/>
    </source>
</evidence>
<evidence type="ECO:0000256" key="10">
    <source>
        <dbReference type="ARBA" id="ARBA00031323"/>
    </source>
</evidence>
<dbReference type="PANTHER" id="PTHR11579">
    <property type="entry name" value="PROTEIN-L-ISOASPARTATE O-METHYLTRANSFERASE"/>
    <property type="match status" value="1"/>
</dbReference>
<name>A0A401VW59_STREY</name>
<dbReference type="GO" id="GO:0032259">
    <property type="term" value="P:methylation"/>
    <property type="evidence" value="ECO:0007669"/>
    <property type="project" value="UniProtKB-KW"/>
</dbReference>
<comment type="subcellular location">
    <subcellularLocation>
        <location evidence="1">Cytoplasm</location>
    </subcellularLocation>
</comment>
<evidence type="ECO:0000256" key="3">
    <source>
        <dbReference type="ARBA" id="ARBA00011890"/>
    </source>
</evidence>
<keyword evidence="8" id="KW-0949">S-adenosyl-L-methionine</keyword>
<sequence length="379" mass="40182">MVTTVPPHVHEGQAALVGKLAERGLLAPPWREIWERIPREHWLPEQIWVQRPDRCEPVPVTDADARYRLTYSDSPVVTQVDDGRTGGPGVATSANSMPSMVARMLGLLGLQDGMTVLEIGTATGDVASKLCLRAGDGKVTSVEIDAGLATQARANLARAGLAPAVHVTDGAGGWAPGAPYDRVVATCALRTVPAALLRQLRPGGVLVAPLVRDFASGLLARFVKDATTGTVTGSFHGGASYMPLRAHRSTVSSAVDGTTPRHCHALLDGQPDDFTDPAFGLYAGTRLPGVHMTGSPGRLFLWDGAGAGVLAEEGWAAVYGRGRDLWQELLRVWQEYVTGGRPPLGDFGVTLTEDGELRTWLRTPDAVVGPAHTVPTPRP</sequence>
<organism evidence="12 13">
    <name type="scientific">Streptomyces paromomycinus</name>
    <name type="common">Streptomyces rimosus subsp. paromomycinus</name>
    <dbReference type="NCBI Taxonomy" id="92743"/>
    <lineage>
        <taxon>Bacteria</taxon>
        <taxon>Bacillati</taxon>
        <taxon>Actinomycetota</taxon>
        <taxon>Actinomycetes</taxon>
        <taxon>Kitasatosporales</taxon>
        <taxon>Streptomycetaceae</taxon>
        <taxon>Streptomyces</taxon>
    </lineage>
</organism>
<dbReference type="InterPro" id="IPR029063">
    <property type="entry name" value="SAM-dependent_MTases_sf"/>
</dbReference>
<evidence type="ECO:0000256" key="11">
    <source>
        <dbReference type="ARBA" id="ARBA00031350"/>
    </source>
</evidence>
<keyword evidence="7 12" id="KW-0808">Transferase</keyword>
<evidence type="ECO:0000256" key="4">
    <source>
        <dbReference type="ARBA" id="ARBA00013346"/>
    </source>
</evidence>
<dbReference type="GO" id="GO:0004719">
    <property type="term" value="F:protein-L-isoaspartate (D-aspartate) O-methyltransferase activity"/>
    <property type="evidence" value="ECO:0007669"/>
    <property type="project" value="UniProtKB-EC"/>
</dbReference>
<keyword evidence="13" id="KW-1185">Reference proteome</keyword>
<dbReference type="Gene3D" id="3.40.50.150">
    <property type="entry name" value="Vaccinia Virus protein VP39"/>
    <property type="match status" value="1"/>
</dbReference>
<dbReference type="EMBL" id="BHZD01000001">
    <property type="protein sequence ID" value="GCD41303.1"/>
    <property type="molecule type" value="Genomic_DNA"/>
</dbReference>
<evidence type="ECO:0000256" key="7">
    <source>
        <dbReference type="ARBA" id="ARBA00022679"/>
    </source>
</evidence>
<dbReference type="SUPFAM" id="SSF53335">
    <property type="entry name" value="S-adenosyl-L-methionine-dependent methyltransferases"/>
    <property type="match status" value="1"/>
</dbReference>
<proteinExistence type="inferred from homology"/>
<dbReference type="CDD" id="cd02440">
    <property type="entry name" value="AdoMet_MTases"/>
    <property type="match status" value="1"/>
</dbReference>
<dbReference type="InterPro" id="IPR000682">
    <property type="entry name" value="PCMT"/>
</dbReference>
<dbReference type="Pfam" id="PF01135">
    <property type="entry name" value="PCMT"/>
    <property type="match status" value="1"/>
</dbReference>
<evidence type="ECO:0000256" key="6">
    <source>
        <dbReference type="ARBA" id="ARBA00022603"/>
    </source>
</evidence>
<evidence type="ECO:0000313" key="12">
    <source>
        <dbReference type="EMBL" id="GCD41303.1"/>
    </source>
</evidence>
<comment type="caution">
    <text evidence="12">The sequence shown here is derived from an EMBL/GenBank/DDBJ whole genome shotgun (WGS) entry which is preliminary data.</text>
</comment>
<evidence type="ECO:0000256" key="5">
    <source>
        <dbReference type="ARBA" id="ARBA00022490"/>
    </source>
</evidence>
<evidence type="ECO:0000313" key="13">
    <source>
        <dbReference type="Proteomes" id="UP000286746"/>
    </source>
</evidence>